<organism evidence="1">
    <name type="scientific">Anguilla anguilla</name>
    <name type="common">European freshwater eel</name>
    <name type="synonym">Muraena anguilla</name>
    <dbReference type="NCBI Taxonomy" id="7936"/>
    <lineage>
        <taxon>Eukaryota</taxon>
        <taxon>Metazoa</taxon>
        <taxon>Chordata</taxon>
        <taxon>Craniata</taxon>
        <taxon>Vertebrata</taxon>
        <taxon>Euteleostomi</taxon>
        <taxon>Actinopterygii</taxon>
        <taxon>Neopterygii</taxon>
        <taxon>Teleostei</taxon>
        <taxon>Anguilliformes</taxon>
        <taxon>Anguillidae</taxon>
        <taxon>Anguilla</taxon>
    </lineage>
</organism>
<dbReference type="EMBL" id="GBXM01067084">
    <property type="protein sequence ID" value="JAH41493.1"/>
    <property type="molecule type" value="Transcribed_RNA"/>
</dbReference>
<sequence length="26" mass="2925">MASERHTGLTYAVWVIKSKFQSNASL</sequence>
<evidence type="ECO:0000313" key="1">
    <source>
        <dbReference type="EMBL" id="JAH41493.1"/>
    </source>
</evidence>
<reference evidence="1" key="2">
    <citation type="journal article" date="2015" name="Fish Shellfish Immunol.">
        <title>Early steps in the European eel (Anguilla anguilla)-Vibrio vulnificus interaction in the gills: Role of the RtxA13 toxin.</title>
        <authorList>
            <person name="Callol A."/>
            <person name="Pajuelo D."/>
            <person name="Ebbesson L."/>
            <person name="Teles M."/>
            <person name="MacKenzie S."/>
            <person name="Amaro C."/>
        </authorList>
    </citation>
    <scope>NUCLEOTIDE SEQUENCE</scope>
</reference>
<reference evidence="1" key="1">
    <citation type="submission" date="2014-11" db="EMBL/GenBank/DDBJ databases">
        <authorList>
            <person name="Amaro Gonzalez C."/>
        </authorList>
    </citation>
    <scope>NUCLEOTIDE SEQUENCE</scope>
</reference>
<name>A0A0E9SLV0_ANGAN</name>
<protein>
    <submittedName>
        <fullName evidence="1">Uncharacterized protein</fullName>
    </submittedName>
</protein>
<accession>A0A0E9SLV0</accession>
<dbReference type="AlphaFoldDB" id="A0A0E9SLV0"/>
<proteinExistence type="predicted"/>